<gene>
    <name evidence="5" type="ORF">TBIB3V08_LOCUS4748</name>
</gene>
<evidence type="ECO:0000256" key="3">
    <source>
        <dbReference type="ARBA" id="ARBA00022729"/>
    </source>
</evidence>
<dbReference type="GO" id="GO:0005576">
    <property type="term" value="C:extracellular region"/>
    <property type="evidence" value="ECO:0007669"/>
    <property type="project" value="UniProtKB-SubCell"/>
</dbReference>
<evidence type="ECO:0000313" key="5">
    <source>
        <dbReference type="EMBL" id="CAD7442311.1"/>
    </source>
</evidence>
<evidence type="ECO:0000256" key="1">
    <source>
        <dbReference type="ARBA" id="ARBA00004613"/>
    </source>
</evidence>
<name>A0A7R9EYA7_9NEOP</name>
<feature type="chain" id="PRO_5030506258" description="IGFBP N-terminal domain-containing protein" evidence="4">
    <location>
        <begin position="23"/>
        <end position="167"/>
    </location>
</feature>
<dbReference type="AlphaFoldDB" id="A0A7R9EYA7"/>
<organism evidence="5">
    <name type="scientific">Timema bartmani</name>
    <dbReference type="NCBI Taxonomy" id="61472"/>
    <lineage>
        <taxon>Eukaryota</taxon>
        <taxon>Metazoa</taxon>
        <taxon>Ecdysozoa</taxon>
        <taxon>Arthropoda</taxon>
        <taxon>Hexapoda</taxon>
        <taxon>Insecta</taxon>
        <taxon>Pterygota</taxon>
        <taxon>Neoptera</taxon>
        <taxon>Polyneoptera</taxon>
        <taxon>Phasmatodea</taxon>
        <taxon>Timematodea</taxon>
        <taxon>Timematoidea</taxon>
        <taxon>Timematidae</taxon>
        <taxon>Timema</taxon>
    </lineage>
</organism>
<evidence type="ECO:0008006" key="6">
    <source>
        <dbReference type="Google" id="ProtNLM"/>
    </source>
</evidence>
<feature type="signal peptide" evidence="4">
    <location>
        <begin position="1"/>
        <end position="22"/>
    </location>
</feature>
<accession>A0A7R9EYA7</accession>
<dbReference type="PANTHER" id="PTHR14186">
    <property type="entry name" value="INSULIN-LIKE GROWTH FACTOR BINDING PROTEIN-RELATED"/>
    <property type="match status" value="1"/>
</dbReference>
<keyword evidence="3 4" id="KW-0732">Signal</keyword>
<evidence type="ECO:0000256" key="4">
    <source>
        <dbReference type="SAM" id="SignalP"/>
    </source>
</evidence>
<reference evidence="5" key="1">
    <citation type="submission" date="2020-11" db="EMBL/GenBank/DDBJ databases">
        <authorList>
            <person name="Tran Van P."/>
        </authorList>
    </citation>
    <scope>NUCLEOTIDE SEQUENCE</scope>
</reference>
<dbReference type="GO" id="GO:0005520">
    <property type="term" value="F:insulin-like growth factor binding"/>
    <property type="evidence" value="ECO:0007669"/>
    <property type="project" value="InterPro"/>
</dbReference>
<dbReference type="InterPro" id="IPR009030">
    <property type="entry name" value="Growth_fac_rcpt_cys_sf"/>
</dbReference>
<dbReference type="PANTHER" id="PTHR14186:SF19">
    <property type="entry name" value="INSULIN-LIKE GROWTH FACTOR-BINDING PROTEIN 7"/>
    <property type="match status" value="1"/>
</dbReference>
<dbReference type="SUPFAM" id="SSF57184">
    <property type="entry name" value="Growth factor receptor domain"/>
    <property type="match status" value="1"/>
</dbReference>
<dbReference type="EMBL" id="OD565658">
    <property type="protein sequence ID" value="CAD7442311.1"/>
    <property type="molecule type" value="Genomic_DNA"/>
</dbReference>
<dbReference type="GO" id="GO:0009966">
    <property type="term" value="P:regulation of signal transduction"/>
    <property type="evidence" value="ECO:0007669"/>
    <property type="project" value="TreeGrafter"/>
</dbReference>
<proteinExistence type="predicted"/>
<dbReference type="Gene3D" id="4.10.40.20">
    <property type="match status" value="1"/>
</dbReference>
<evidence type="ECO:0000256" key="2">
    <source>
        <dbReference type="ARBA" id="ARBA00022525"/>
    </source>
</evidence>
<sequence length="167" mass="18076">MMAYIKFAVFLLVAVLTQKVLGSSFDVSAGEFSNRFCSKCQPEACPEIPEKCPVGLVTDLCGCCTQGVCGVVEGEKCYNVSLEPTLPAENKKYGLCGNNLHCLLRPDLSFRVSSTLCVLRVVAIGGVGEGEKKKKKKKKKGVTRGPYTHPDELCLRVPLGQGGNMHY</sequence>
<comment type="subcellular location">
    <subcellularLocation>
        <location evidence="1">Secreted</location>
    </subcellularLocation>
</comment>
<keyword evidence="2" id="KW-0964">Secreted</keyword>
<dbReference type="InterPro" id="IPR011390">
    <property type="entry name" value="IGFBP_rP_mac25"/>
</dbReference>
<protein>
    <recommendedName>
        <fullName evidence="6">IGFBP N-terminal domain-containing protein</fullName>
    </recommendedName>
</protein>
<dbReference type="GO" id="GO:0001558">
    <property type="term" value="P:regulation of cell growth"/>
    <property type="evidence" value="ECO:0007669"/>
    <property type="project" value="InterPro"/>
</dbReference>